<dbReference type="PANTHER" id="PTHR40765">
    <property type="entry name" value="ESX-2 SECRETION SYSTEM ATPASE ECCB2"/>
    <property type="match status" value="1"/>
</dbReference>
<protein>
    <recommendedName>
        <fullName evidence="4">Type VII secretion protein EccB</fullName>
    </recommendedName>
</protein>
<name>A0A0A0BP63_9CELL</name>
<evidence type="ECO:0000256" key="1">
    <source>
        <dbReference type="SAM" id="Phobius"/>
    </source>
</evidence>
<gene>
    <name evidence="2" type="ORF">N869_06635</name>
</gene>
<dbReference type="GO" id="GO:0005576">
    <property type="term" value="C:extracellular region"/>
    <property type="evidence" value="ECO:0007669"/>
    <property type="project" value="TreeGrafter"/>
</dbReference>
<keyword evidence="1" id="KW-1133">Transmembrane helix</keyword>
<organism evidence="2 3">
    <name type="scientific">Cellulomonas bogoriensis 69B4 = DSM 16987</name>
    <dbReference type="NCBI Taxonomy" id="1386082"/>
    <lineage>
        <taxon>Bacteria</taxon>
        <taxon>Bacillati</taxon>
        <taxon>Actinomycetota</taxon>
        <taxon>Actinomycetes</taxon>
        <taxon>Micrococcales</taxon>
        <taxon>Cellulomonadaceae</taxon>
        <taxon>Cellulomonas</taxon>
    </lineage>
</organism>
<dbReference type="AlphaFoldDB" id="A0A0A0BP63"/>
<keyword evidence="1" id="KW-0812">Transmembrane</keyword>
<evidence type="ECO:0008006" key="4">
    <source>
        <dbReference type="Google" id="ProtNLM"/>
    </source>
</evidence>
<keyword evidence="3" id="KW-1185">Reference proteome</keyword>
<dbReference type="InterPro" id="IPR044857">
    <property type="entry name" value="T7SS_EccB_R1"/>
</dbReference>
<reference evidence="2 3" key="1">
    <citation type="submission" date="2013-08" db="EMBL/GenBank/DDBJ databases">
        <title>Genome sequencing of Cellulomonas bogoriensis 69B4.</title>
        <authorList>
            <person name="Chen F."/>
            <person name="Li Y."/>
            <person name="Wang G."/>
        </authorList>
    </citation>
    <scope>NUCLEOTIDE SEQUENCE [LARGE SCALE GENOMIC DNA]</scope>
    <source>
        <strain evidence="2 3">69B4</strain>
    </source>
</reference>
<sequence length="382" mass="39174">MASKKDLVEAQTFSRRRLLTAFVSGAPGGRELEPTKPMRAVVGGLTLSTLLVLGSLGFGLLSPSLPAGWDDNRLVVTRDGSRYVALQGTLHPVLNAASARLLVPPGQFQVVQVRPEQIEESPRGVTVGVPGAPDAVPDPARLVGSGWLSCVGEEGGTATVLSEETAPLVAEVQEQHASGAGPAGLLVRSGEDLYLVADGRRHLVPRAESAGVLRAVGQDTALPWTVTARWLNLFEPGSDLEPVHVEGAGQPLPEGVPAPPGAVVGSVLRLTDAVGEVRRYVLDADGDLLPLTDFAAPLYAIGSGALVGADVEVTSVQVSGLQTSEQAAAPDWPSVTPTAVPDGTAPCALLAQEVGRGVHLVANPGLEVPATGDVVEVDPAAG</sequence>
<feature type="transmembrane region" description="Helical" evidence="1">
    <location>
        <begin position="40"/>
        <end position="61"/>
    </location>
</feature>
<accession>A0A0A0BP63</accession>
<comment type="caution">
    <text evidence="2">The sequence shown here is derived from an EMBL/GenBank/DDBJ whole genome shotgun (WGS) entry which is preliminary data.</text>
</comment>
<dbReference type="OrthoDB" id="3847604at2"/>
<dbReference type="EMBL" id="AXCZ01000237">
    <property type="protein sequence ID" value="KGM08894.1"/>
    <property type="molecule type" value="Genomic_DNA"/>
</dbReference>
<dbReference type="PANTHER" id="PTHR40765:SF2">
    <property type="entry name" value="ESX-2 SECRETION SYSTEM ATPASE ECCB2"/>
    <property type="match status" value="1"/>
</dbReference>
<dbReference type="Gene3D" id="3.30.2390.20">
    <property type="entry name" value="Type VII secretion system EccB, repeat 1 domain"/>
    <property type="match status" value="1"/>
</dbReference>
<dbReference type="InterPro" id="IPR007795">
    <property type="entry name" value="T7SS_EccB"/>
</dbReference>
<dbReference type="RefSeq" id="WP_052105591.1">
    <property type="nucleotide sequence ID" value="NZ_AXCZ01000237.1"/>
</dbReference>
<dbReference type="NCBIfam" id="TIGR03919">
    <property type="entry name" value="T7SS_EccB"/>
    <property type="match status" value="1"/>
</dbReference>
<dbReference type="Pfam" id="PF05108">
    <property type="entry name" value="T7SS_ESX1_EccB"/>
    <property type="match status" value="1"/>
</dbReference>
<proteinExistence type="predicted"/>
<feature type="non-terminal residue" evidence="2">
    <location>
        <position position="382"/>
    </location>
</feature>
<keyword evidence="1" id="KW-0472">Membrane</keyword>
<dbReference type="Proteomes" id="UP000054314">
    <property type="component" value="Unassembled WGS sequence"/>
</dbReference>
<evidence type="ECO:0000313" key="3">
    <source>
        <dbReference type="Proteomes" id="UP000054314"/>
    </source>
</evidence>
<evidence type="ECO:0000313" key="2">
    <source>
        <dbReference type="EMBL" id="KGM08894.1"/>
    </source>
</evidence>